<keyword evidence="4" id="KW-0539">Nucleus</keyword>
<comment type="subcellular location">
    <subcellularLocation>
        <location evidence="1">Nucleus</location>
    </subcellularLocation>
</comment>
<dbReference type="Proteomes" id="UP000243515">
    <property type="component" value="Unassembled WGS sequence"/>
</dbReference>
<dbReference type="InterPro" id="IPR004343">
    <property type="entry name" value="Plus-3_dom"/>
</dbReference>
<dbReference type="InterPro" id="IPR036128">
    <property type="entry name" value="Plus3-like_sf"/>
</dbReference>
<keyword evidence="8" id="KW-1185">Reference proteome</keyword>
<feature type="domain" description="Plus3" evidence="6">
    <location>
        <begin position="275"/>
        <end position="412"/>
    </location>
</feature>
<feature type="compositionally biased region" description="Basic and acidic residues" evidence="5">
    <location>
        <begin position="260"/>
        <end position="278"/>
    </location>
</feature>
<name>A0A232LUA1_9EURO</name>
<feature type="region of interest" description="Disordered" evidence="5">
    <location>
        <begin position="1"/>
        <end position="116"/>
    </location>
</feature>
<evidence type="ECO:0000313" key="7">
    <source>
        <dbReference type="EMBL" id="OXV07598.1"/>
    </source>
</evidence>
<evidence type="ECO:0000313" key="8">
    <source>
        <dbReference type="Proteomes" id="UP000243515"/>
    </source>
</evidence>
<keyword evidence="2" id="KW-0805">Transcription regulation</keyword>
<feature type="compositionally biased region" description="Basic and acidic residues" evidence="5">
    <location>
        <begin position="210"/>
        <end position="240"/>
    </location>
</feature>
<feature type="region of interest" description="Disordered" evidence="5">
    <location>
        <begin position="135"/>
        <end position="278"/>
    </location>
</feature>
<dbReference type="Gene3D" id="3.90.70.200">
    <property type="entry name" value="Plus-3 domain"/>
    <property type="match status" value="1"/>
</dbReference>
<dbReference type="FunFam" id="3.90.70.200:FF:000005">
    <property type="entry name" value="Related to Pol II transcription elongation factor"/>
    <property type="match status" value="1"/>
</dbReference>
<comment type="caution">
    <text evidence="7">The sequence shown here is derived from an EMBL/GenBank/DDBJ whole genome shotgun (WGS) entry which is preliminary data.</text>
</comment>
<evidence type="ECO:0000256" key="5">
    <source>
        <dbReference type="SAM" id="MobiDB-lite"/>
    </source>
</evidence>
<evidence type="ECO:0000256" key="3">
    <source>
        <dbReference type="ARBA" id="ARBA00023163"/>
    </source>
</evidence>
<reference evidence="7 8" key="1">
    <citation type="journal article" date="2015" name="Environ. Microbiol.">
        <title>Metagenome sequence of Elaphomyces granulatus from sporocarp tissue reveals Ascomycota ectomycorrhizal fingerprints of genome expansion and a Proteobacteria-rich microbiome.</title>
        <authorList>
            <person name="Quandt C.A."/>
            <person name="Kohler A."/>
            <person name="Hesse C.N."/>
            <person name="Sharpton T.J."/>
            <person name="Martin F."/>
            <person name="Spatafora J.W."/>
        </authorList>
    </citation>
    <scope>NUCLEOTIDE SEQUENCE [LARGE SCALE GENOMIC DNA]</scope>
    <source>
        <strain evidence="7 8">OSC145934</strain>
    </source>
</reference>
<dbReference type="GO" id="GO:0003677">
    <property type="term" value="F:DNA binding"/>
    <property type="evidence" value="ECO:0007669"/>
    <property type="project" value="InterPro"/>
</dbReference>
<dbReference type="GO" id="GO:0016593">
    <property type="term" value="C:Cdc73/Paf1 complex"/>
    <property type="evidence" value="ECO:0007669"/>
    <property type="project" value="TreeGrafter"/>
</dbReference>
<feature type="compositionally biased region" description="Basic and acidic residues" evidence="5">
    <location>
        <begin position="135"/>
        <end position="167"/>
    </location>
</feature>
<feature type="compositionally biased region" description="Basic residues" evidence="5">
    <location>
        <begin position="56"/>
        <end position="67"/>
    </location>
</feature>
<evidence type="ECO:0000256" key="2">
    <source>
        <dbReference type="ARBA" id="ARBA00023015"/>
    </source>
</evidence>
<gene>
    <name evidence="7" type="ORF">Egran_04636</name>
</gene>
<evidence type="ECO:0000256" key="1">
    <source>
        <dbReference type="ARBA" id="ARBA00004123"/>
    </source>
</evidence>
<sequence>MADADLDAELLALAGGDSSDEETSRSKQKSVSPPAPPSSSTKQHSPEPAPEMARKGTARPVRRLKKTKKEESEEGELSSAESHNSLQSASMSESESESDGSPPQDADDGPIFPYEKLYYSAKDKEEIMAMPERQREEILSDRAQQVDRHNQDLALRRLLASREREAARAQAKKNKRKASATDLEDGHRKSSRQKTTLGGRKVGEASDAIEAYKRQREQKGKRDELRRRDASAKKADRRSGSYEGGLSDLDAEGESEVEWDEKSYRPPPVPKDDPPADLKDLERVRVGRSRFAMVCFYPGFDDAITGCYARLNLGPNRETGLNEYRICLIKKFTEGKPYAMEGSNGRQFITNQYAILAHGKAEREFPLIACSDAPFTESEFSRYRKAMVVDDLIIPTKSALSVKIAGITRLINHQFTKDELNEKLRKQGASDNKMMIWKRIELEKERKAAIASGDEETIVKVDSLLADINGSKLAFGTSLSKPRAELPNEQQRLAEINLRNQKLNTENVRRAQLEERKANRKAAAAVARGEAVADPFARVKTRAKIHYDVTSNPRLPSKKDESVDGNDISRTATPMTGSSTPTKSERGQTPLSSQKKPTKSGIAVIRHRNMDDENIAALDLDINIEI</sequence>
<feature type="compositionally biased region" description="Polar residues" evidence="5">
    <location>
        <begin position="568"/>
        <end position="595"/>
    </location>
</feature>
<dbReference type="PANTHER" id="PTHR13115">
    <property type="entry name" value="RNA POLYMERASE-ASSOCIATED PROTEIN RTF1 HOMOLOG"/>
    <property type="match status" value="1"/>
</dbReference>
<dbReference type="AlphaFoldDB" id="A0A232LUA1"/>
<organism evidence="7 8">
    <name type="scientific">Elaphomyces granulatus</name>
    <dbReference type="NCBI Taxonomy" id="519963"/>
    <lineage>
        <taxon>Eukaryota</taxon>
        <taxon>Fungi</taxon>
        <taxon>Dikarya</taxon>
        <taxon>Ascomycota</taxon>
        <taxon>Pezizomycotina</taxon>
        <taxon>Eurotiomycetes</taxon>
        <taxon>Eurotiomycetidae</taxon>
        <taxon>Eurotiales</taxon>
        <taxon>Elaphomycetaceae</taxon>
        <taxon>Elaphomyces</taxon>
    </lineage>
</organism>
<evidence type="ECO:0000256" key="4">
    <source>
        <dbReference type="ARBA" id="ARBA00023242"/>
    </source>
</evidence>
<dbReference type="Pfam" id="PF03126">
    <property type="entry name" value="Plus-3"/>
    <property type="match status" value="1"/>
</dbReference>
<feature type="compositionally biased region" description="Acidic residues" evidence="5">
    <location>
        <begin position="249"/>
        <end position="259"/>
    </location>
</feature>
<keyword evidence="3" id="KW-0804">Transcription</keyword>
<dbReference type="OrthoDB" id="166375at2759"/>
<evidence type="ECO:0000259" key="6">
    <source>
        <dbReference type="PROSITE" id="PS51360"/>
    </source>
</evidence>
<dbReference type="SUPFAM" id="SSF159042">
    <property type="entry name" value="Plus3-like"/>
    <property type="match status" value="1"/>
</dbReference>
<protein>
    <recommendedName>
        <fullName evidence="6">Plus3 domain-containing protein</fullName>
    </recommendedName>
</protein>
<dbReference type="PROSITE" id="PS51360">
    <property type="entry name" value="PLUS3"/>
    <property type="match status" value="1"/>
</dbReference>
<dbReference type="SMART" id="SM00719">
    <property type="entry name" value="Plus3"/>
    <property type="match status" value="1"/>
</dbReference>
<accession>A0A232LUA1</accession>
<dbReference type="PANTHER" id="PTHR13115:SF8">
    <property type="entry name" value="RNA POLYMERASE-ASSOCIATED PROTEIN RTF1 HOMOLOG"/>
    <property type="match status" value="1"/>
</dbReference>
<feature type="compositionally biased region" description="Low complexity" evidence="5">
    <location>
        <begin position="77"/>
        <end position="93"/>
    </location>
</feature>
<dbReference type="EMBL" id="NPHW01004704">
    <property type="protein sequence ID" value="OXV07598.1"/>
    <property type="molecule type" value="Genomic_DNA"/>
</dbReference>
<dbReference type="GO" id="GO:1990269">
    <property type="term" value="F:RNA polymerase II C-terminal domain phosphoserine binding"/>
    <property type="evidence" value="ECO:0007669"/>
    <property type="project" value="TreeGrafter"/>
</dbReference>
<proteinExistence type="predicted"/>
<feature type="region of interest" description="Disordered" evidence="5">
    <location>
        <begin position="550"/>
        <end position="601"/>
    </location>
</feature>